<feature type="coiled-coil region" evidence="4">
    <location>
        <begin position="504"/>
        <end position="538"/>
    </location>
</feature>
<feature type="compositionally biased region" description="Basic and acidic residues" evidence="5">
    <location>
        <begin position="481"/>
        <end position="493"/>
    </location>
</feature>
<evidence type="ECO:0000256" key="2">
    <source>
        <dbReference type="ARBA" id="ARBA00022771"/>
    </source>
</evidence>
<accession>A0A484CWA8</accession>
<protein>
    <recommendedName>
        <fullName evidence="6">RabBD domain-containing protein</fullName>
    </recommendedName>
</protein>
<dbReference type="GO" id="GO:0008270">
    <property type="term" value="F:zinc ion binding"/>
    <property type="evidence" value="ECO:0007669"/>
    <property type="project" value="UniProtKB-KW"/>
</dbReference>
<dbReference type="CDD" id="cd15752">
    <property type="entry name" value="FYVE_SlaC2-a"/>
    <property type="match status" value="1"/>
</dbReference>
<dbReference type="InterPro" id="IPR013083">
    <property type="entry name" value="Znf_RING/FYVE/PHD"/>
</dbReference>
<keyword evidence="2" id="KW-0863">Zinc-finger</keyword>
<evidence type="ECO:0000256" key="4">
    <source>
        <dbReference type="SAM" id="Coils"/>
    </source>
</evidence>
<feature type="compositionally biased region" description="Polar residues" evidence="5">
    <location>
        <begin position="377"/>
        <end position="395"/>
    </location>
</feature>
<dbReference type="EMBL" id="SCKG01000011">
    <property type="protein sequence ID" value="TDH07236.1"/>
    <property type="molecule type" value="Genomic_DNA"/>
</dbReference>
<evidence type="ECO:0000313" key="8">
    <source>
        <dbReference type="Proteomes" id="UP000295070"/>
    </source>
</evidence>
<dbReference type="Pfam" id="PF04698">
    <property type="entry name" value="Rab_eff_C"/>
    <property type="match status" value="1"/>
</dbReference>
<dbReference type="PANTHER" id="PTHR14555:SF1">
    <property type="entry name" value="MELANOPHILIN"/>
    <property type="match status" value="1"/>
</dbReference>
<dbReference type="FunFam" id="3.30.40.10:FF:000018">
    <property type="entry name" value="Synaptotagmin-like 5, isoform CRA_a"/>
    <property type="match status" value="1"/>
</dbReference>
<sequence length="603" mass="68166">MPGTTTGKKLDLSKLTDEEAKHVWEVVQRDFDLRKKEEDRLGELKTKIEKEDTKRELLGNQTSLTESYCIRCLQPFKFLVNSKRQCLDCELYICKSCSLYNKKEHGWVCNPCHMARVLKIGTLEWYHENVRARFKRFGSAKVMRSLFKRLSGERSCSQNDLEEPREYDTQSVPEIHTNGYKEHSMDATDSQHYKGMKKAKRRLTVDPFDFELGCDYSIESRGQPNQASVSCDIMDMDVGERESMLAEADMASVFHQILEEQCKVLDLGMVPQQDDLAYPDNQTIPSRSMSRLSYSSCGSGSAWGPPSSSSYLPGPDDSEEEDHHQLFPLYQSHLGLCSHTSQESLNSANPPPQITDLNRRMSAIESLLNHLEHKVTSTYDESSQAPPTPNSTSPLPQREEVDLEEQQLRQKLHEMTDNISDHGLTSDEDEIPAWRSPEGDAKPSRIPTTRPTSRTSILLCRLEEEQPQLTDAQKTSQSTESLERKWPPLEEGSKASFKGSTALLVELEGQVAQAAANVQNAQSEVSYIENRIAALNAAGMPVDKRRRSAIPIQARRLSHNFPTSQVARFERNSFYRGSLTQRNPVAKPETRATCAKPVMTQGS</sequence>
<keyword evidence="1" id="KW-0479">Metal-binding</keyword>
<dbReference type="InterPro" id="IPR006788">
    <property type="entry name" value="Myrip/Melanophilin"/>
</dbReference>
<dbReference type="GO" id="GO:0017022">
    <property type="term" value="F:myosin binding"/>
    <property type="evidence" value="ECO:0007669"/>
    <property type="project" value="TreeGrafter"/>
</dbReference>
<dbReference type="GO" id="GO:0003779">
    <property type="term" value="F:actin binding"/>
    <property type="evidence" value="ECO:0007669"/>
    <property type="project" value="TreeGrafter"/>
</dbReference>
<dbReference type="STRING" id="8167.A0A484CWA8"/>
<dbReference type="InterPro" id="IPR011011">
    <property type="entry name" value="Znf_FYVE_PHD"/>
</dbReference>
<feature type="region of interest" description="Disordered" evidence="5">
    <location>
        <begin position="299"/>
        <end position="321"/>
    </location>
</feature>
<keyword evidence="8" id="KW-1185">Reference proteome</keyword>
<keyword evidence="3" id="KW-0862">Zinc</keyword>
<comment type="caution">
    <text evidence="7">The sequence shown here is derived from an EMBL/GenBank/DDBJ whole genome shotgun (WGS) entry which is preliminary data.</text>
</comment>
<organism evidence="7 8">
    <name type="scientific">Perca flavescens</name>
    <name type="common">American yellow perch</name>
    <name type="synonym">Morone flavescens</name>
    <dbReference type="NCBI Taxonomy" id="8167"/>
    <lineage>
        <taxon>Eukaryota</taxon>
        <taxon>Metazoa</taxon>
        <taxon>Chordata</taxon>
        <taxon>Craniata</taxon>
        <taxon>Vertebrata</taxon>
        <taxon>Euteleostomi</taxon>
        <taxon>Actinopterygii</taxon>
        <taxon>Neopterygii</taxon>
        <taxon>Teleostei</taxon>
        <taxon>Neoteleostei</taxon>
        <taxon>Acanthomorphata</taxon>
        <taxon>Eupercaria</taxon>
        <taxon>Perciformes</taxon>
        <taxon>Percoidei</taxon>
        <taxon>Percidae</taxon>
        <taxon>Percinae</taxon>
        <taxon>Perca</taxon>
    </lineage>
</organism>
<dbReference type="AlphaFoldDB" id="A0A484CWA8"/>
<dbReference type="InterPro" id="IPR041282">
    <property type="entry name" value="FYVE_2"/>
</dbReference>
<evidence type="ECO:0000259" key="6">
    <source>
        <dbReference type="PROSITE" id="PS50916"/>
    </source>
</evidence>
<dbReference type="Gene3D" id="3.30.40.10">
    <property type="entry name" value="Zinc/RING finger domain, C3HC4 (zinc finger)"/>
    <property type="match status" value="1"/>
</dbReference>
<proteinExistence type="predicted"/>
<feature type="compositionally biased region" description="Low complexity" evidence="5">
    <location>
        <begin position="444"/>
        <end position="457"/>
    </location>
</feature>
<dbReference type="PANTHER" id="PTHR14555">
    <property type="entry name" value="MYELIN-ASSOCIATED OLIGODENDROCYTIC BASIC PROTEIN MOBP -RELATED"/>
    <property type="match status" value="1"/>
</dbReference>
<dbReference type="InterPro" id="IPR037442">
    <property type="entry name" value="Melanophilin_FYVE-rel_dom"/>
</dbReference>
<evidence type="ECO:0000313" key="7">
    <source>
        <dbReference type="EMBL" id="TDH07236.1"/>
    </source>
</evidence>
<dbReference type="SUPFAM" id="SSF57903">
    <property type="entry name" value="FYVE/PHD zinc finger"/>
    <property type="match status" value="1"/>
</dbReference>
<dbReference type="GO" id="GO:0030864">
    <property type="term" value="C:cortical actin cytoskeleton"/>
    <property type="evidence" value="ECO:0007669"/>
    <property type="project" value="TreeGrafter"/>
</dbReference>
<dbReference type="Pfam" id="PF02318">
    <property type="entry name" value="FYVE_2"/>
    <property type="match status" value="1"/>
</dbReference>
<keyword evidence="4" id="KW-0175">Coiled coil</keyword>
<evidence type="ECO:0000256" key="3">
    <source>
        <dbReference type="ARBA" id="ARBA00022833"/>
    </source>
</evidence>
<feature type="domain" description="RabBD" evidence="6">
    <location>
        <begin position="9"/>
        <end position="129"/>
    </location>
</feature>
<dbReference type="GO" id="GO:0006886">
    <property type="term" value="P:intracellular protein transport"/>
    <property type="evidence" value="ECO:0007669"/>
    <property type="project" value="InterPro"/>
</dbReference>
<dbReference type="PROSITE" id="PS50916">
    <property type="entry name" value="RABBD"/>
    <property type="match status" value="1"/>
</dbReference>
<reference evidence="7 8" key="1">
    <citation type="submission" date="2019-01" db="EMBL/GenBank/DDBJ databases">
        <title>A chromosome-scale genome assembly of the yellow perch, Perca flavescens.</title>
        <authorList>
            <person name="Feron R."/>
            <person name="Morvezen R."/>
            <person name="Bestin A."/>
            <person name="Haffray P."/>
            <person name="Klopp C."/>
            <person name="Zahm M."/>
            <person name="Cabau C."/>
            <person name="Roques C."/>
            <person name="Donnadieu C."/>
            <person name="Bouchez O."/>
            <person name="Christie M."/>
            <person name="Larson W."/>
            <person name="Guiguen Y."/>
        </authorList>
    </citation>
    <scope>NUCLEOTIDE SEQUENCE [LARGE SCALE GENOMIC DNA]</scope>
    <source>
        <strain evidence="7">YP-PL-M2</strain>
        <tissue evidence="7">Blood</tissue>
    </source>
</reference>
<feature type="compositionally biased region" description="Polar residues" evidence="5">
    <location>
        <begin position="467"/>
        <end position="480"/>
    </location>
</feature>
<evidence type="ECO:0000256" key="5">
    <source>
        <dbReference type="SAM" id="MobiDB-lite"/>
    </source>
</evidence>
<feature type="region of interest" description="Disordered" evidence="5">
    <location>
        <begin position="377"/>
        <end position="493"/>
    </location>
</feature>
<feature type="compositionally biased region" description="Basic and acidic residues" evidence="5">
    <location>
        <begin position="406"/>
        <end position="420"/>
    </location>
</feature>
<name>A0A484CWA8_PERFV</name>
<dbReference type="Proteomes" id="UP000295070">
    <property type="component" value="Chromosome 11"/>
</dbReference>
<gene>
    <name evidence="7" type="ORF">EPR50_G00121460</name>
</gene>
<dbReference type="GO" id="GO:0031267">
    <property type="term" value="F:small GTPase binding"/>
    <property type="evidence" value="ECO:0007669"/>
    <property type="project" value="InterPro"/>
</dbReference>
<feature type="compositionally biased region" description="Low complexity" evidence="5">
    <location>
        <begin position="299"/>
        <end position="315"/>
    </location>
</feature>
<feature type="region of interest" description="Disordered" evidence="5">
    <location>
        <begin position="583"/>
        <end position="603"/>
    </location>
</feature>
<dbReference type="InterPro" id="IPR051745">
    <property type="entry name" value="Intracell_Transport_Effector"/>
</dbReference>
<evidence type="ECO:0000256" key="1">
    <source>
        <dbReference type="ARBA" id="ARBA00022723"/>
    </source>
</evidence>
<dbReference type="InterPro" id="IPR010911">
    <property type="entry name" value="Rab_BD"/>
</dbReference>